<keyword evidence="3 4" id="KW-0539">Nucleus</keyword>
<proteinExistence type="predicted"/>
<dbReference type="InterPro" id="IPR028941">
    <property type="entry name" value="WHIM2_dom"/>
</dbReference>
<name>A0A835J7G7_9ROSI</name>
<evidence type="ECO:0000313" key="11">
    <source>
        <dbReference type="EMBL" id="KAF9663164.1"/>
    </source>
</evidence>
<feature type="region of interest" description="Disordered" evidence="7">
    <location>
        <begin position="251"/>
        <end position="273"/>
    </location>
</feature>
<protein>
    <recommendedName>
        <fullName evidence="13">Homeobox-DDT domain protein RLT2</fullName>
    </recommendedName>
</protein>
<comment type="subcellular location">
    <subcellularLocation>
        <location evidence="1 4 5">Nucleus</location>
    </subcellularLocation>
</comment>
<evidence type="ECO:0000256" key="5">
    <source>
        <dbReference type="RuleBase" id="RU000682"/>
    </source>
</evidence>
<dbReference type="InterPro" id="IPR009057">
    <property type="entry name" value="Homeodomain-like_sf"/>
</dbReference>
<feature type="compositionally biased region" description="Acidic residues" evidence="7">
    <location>
        <begin position="809"/>
        <end position="834"/>
    </location>
</feature>
<feature type="compositionally biased region" description="Basic and acidic residues" evidence="7">
    <location>
        <begin position="1673"/>
        <end position="1687"/>
    </location>
</feature>
<keyword evidence="2" id="KW-0804">Transcription</keyword>
<dbReference type="PROSITE" id="PS50071">
    <property type="entry name" value="HOMEOBOX_2"/>
    <property type="match status" value="1"/>
</dbReference>
<feature type="compositionally biased region" description="Basic residues" evidence="7">
    <location>
        <begin position="1626"/>
        <end position="1647"/>
    </location>
</feature>
<dbReference type="GO" id="GO:0003677">
    <property type="term" value="F:DNA binding"/>
    <property type="evidence" value="ECO:0007669"/>
    <property type="project" value="UniProtKB-UniRule"/>
</dbReference>
<dbReference type="GO" id="GO:0006357">
    <property type="term" value="P:regulation of transcription by RNA polymerase II"/>
    <property type="evidence" value="ECO:0007669"/>
    <property type="project" value="InterPro"/>
</dbReference>
<dbReference type="InterPro" id="IPR044977">
    <property type="entry name" value="RLT1-3"/>
</dbReference>
<dbReference type="OrthoDB" id="6159439at2759"/>
<feature type="region of interest" description="Disordered" evidence="7">
    <location>
        <begin position="1577"/>
        <end position="1781"/>
    </location>
</feature>
<feature type="compositionally biased region" description="Polar residues" evidence="7">
    <location>
        <begin position="262"/>
        <end position="273"/>
    </location>
</feature>
<evidence type="ECO:0008006" key="13">
    <source>
        <dbReference type="Google" id="ProtNLM"/>
    </source>
</evidence>
<evidence type="ECO:0000256" key="3">
    <source>
        <dbReference type="ARBA" id="ARBA00023242"/>
    </source>
</evidence>
<dbReference type="Pfam" id="PF02791">
    <property type="entry name" value="DDT"/>
    <property type="match status" value="1"/>
</dbReference>
<comment type="caution">
    <text evidence="11">The sequence shown here is derived from an EMBL/GenBank/DDBJ whole genome shotgun (WGS) entry which is preliminary data.</text>
</comment>
<dbReference type="Proteomes" id="UP000657918">
    <property type="component" value="Unassembled WGS sequence"/>
</dbReference>
<evidence type="ECO:0000256" key="6">
    <source>
        <dbReference type="SAM" id="Coils"/>
    </source>
</evidence>
<dbReference type="SMART" id="SM00571">
    <property type="entry name" value="DDT"/>
    <property type="match status" value="1"/>
</dbReference>
<keyword evidence="4 5" id="KW-0371">Homeobox</keyword>
<evidence type="ECO:0000256" key="4">
    <source>
        <dbReference type="PROSITE-ProRule" id="PRU00108"/>
    </source>
</evidence>
<dbReference type="CDD" id="cd00086">
    <property type="entry name" value="homeodomain"/>
    <property type="match status" value="1"/>
</dbReference>
<evidence type="ECO:0000259" key="9">
    <source>
        <dbReference type="PROSITE" id="PS50827"/>
    </source>
</evidence>
<feature type="coiled-coil region" evidence="6">
    <location>
        <begin position="326"/>
        <end position="428"/>
    </location>
</feature>
<feature type="domain" description="DDT" evidence="9">
    <location>
        <begin position="501"/>
        <end position="560"/>
    </location>
</feature>
<dbReference type="PANTHER" id="PTHR36968:SF5">
    <property type="entry name" value="HOMEOBOX-DDT DOMAIN PROTEIN RLT2"/>
    <property type="match status" value="1"/>
</dbReference>
<dbReference type="Pfam" id="PF15612">
    <property type="entry name" value="WHIM1"/>
    <property type="match status" value="1"/>
</dbReference>
<dbReference type="Pfam" id="PF00046">
    <property type="entry name" value="Homeodomain"/>
    <property type="match status" value="1"/>
</dbReference>
<dbReference type="PANTHER" id="PTHR36968">
    <property type="entry name" value="HOMEOBOX-DDT DOMAIN PROTEIN RLT2"/>
    <property type="match status" value="1"/>
</dbReference>
<dbReference type="PROSITE" id="PS50827">
    <property type="entry name" value="DDT"/>
    <property type="match status" value="1"/>
</dbReference>
<feature type="compositionally biased region" description="Basic and acidic residues" evidence="7">
    <location>
        <begin position="1655"/>
        <end position="1665"/>
    </location>
</feature>
<keyword evidence="4 5" id="KW-0238">DNA-binding</keyword>
<dbReference type="PROSITE" id="PS51913">
    <property type="entry name" value="HTH_HARE"/>
    <property type="match status" value="1"/>
</dbReference>
<dbReference type="Gene3D" id="1.10.10.60">
    <property type="entry name" value="Homeodomain-like"/>
    <property type="match status" value="1"/>
</dbReference>
<gene>
    <name evidence="11" type="ORF">SADUNF_Sadunf17G0009900</name>
</gene>
<feature type="DNA-binding region" description="Homeobox" evidence="4">
    <location>
        <begin position="3"/>
        <end position="54"/>
    </location>
</feature>
<dbReference type="SMART" id="SM00389">
    <property type="entry name" value="HOX"/>
    <property type="match status" value="1"/>
</dbReference>
<evidence type="ECO:0000256" key="7">
    <source>
        <dbReference type="SAM" id="MobiDB-lite"/>
    </source>
</evidence>
<feature type="compositionally biased region" description="Acidic residues" evidence="7">
    <location>
        <begin position="1740"/>
        <end position="1762"/>
    </location>
</feature>
<keyword evidence="12" id="KW-1185">Reference proteome</keyword>
<sequence>MKTASQLEILEKTYAVDTYPSEAVRAELSVKLGLSDRQLQMWFCHRRLKDRKAPLAKRPHKESPSSAGIPGGVEMGVGTEVGNEHGSGSPSPFGLGMDSRRVGRPTGVAVPRISADVQALKRYYEPQQSVAELRAIAFVKAQLGEPLREDGPILGMDFDPLPPDAFGAPIGSATAGQQKQPLRIFEPSLYERPDVKPIKGTKRTLHEYQFLPQQPTVRAEAYERAAPSYPYGSPADGFSSQVPSLSLMPQEGRQGHLLPSASGENETTSQKNPFTNVGMDVQVGAHPITALDNPFMSSDQRVTHDEDALRMERKRKSEEARIAREVEAHEKRIRKELEKQDILRRKREEQIRKEMERHDRERRKEEERLLREKQREVERYQREQRRELERREKFLQKESIRVAKMRQKEELRREREAARQKAASERATARRMAKESMELVEDERLELLELAASSKGLPSIFPMDFETLQNLDLFRDKLTEFPPKSVLLKRPFLVQPWNGSEENIGNLLMVWRFLITFVDVLGIWPFTLDEFVQAFHDYEPRLLGEIHISLLRSIIKDIEDVARTPATGLGPNQNSAANPGGGHPQIVEGAYAWGFDLRSWQRHLNPLTWPEILRQFGLSAGFGPQLKKRNDDHAYLRDDNEVWSSIAGTGMGYDSLDCQLILLTVYTKGNDGEDVITNLRNGAAVENAFAIMQERGFSNPRRSRHRLTPGTVKFASFHVLSLEGSKGLTILEVADKIQKSGLRDLTTSKTPEASIAAALSRDSKLFERTAPSTYCVHPPYRKDPADAEAILSAARERIRIFKSSIVDGEDADDAERDEDSESDVAEDPDIDDLGTELNSKKEALDSPEVNEFNGKTLLMNGKENGDVLKTPQVILVNEGVGLTSLHSGGTNEVKEVSSSNDRSVDIAEIRSTPEQGDVDIDESNPGEPWVQGLVDGEYSDLSVEERLSALVALISVAIEGNSIRVVLEERLEAANALKKQMWAEAQLDKRRMKEEFVTRTQYSSCTGNKMELNLTISASEGRQSPMVSVDDRSNGMSVNASFQQERSSDQHSDMNYMTNMSSERNMRMQDLSADPDNLPYQQAGHATEKSRSQLKSVIGHRAEEMYVYRSLPLGQDRRRNRYWQFTTSASRNDPGCGRIFVELHDGRWRVIDSEEVEISSSWASQVSMYESYDTGLLCAHVYMGFNALLSSLDVRGVRESHLYAMLHKIEVPFKETLRRRMLHAITEGKSKGPIKAEAVETAAGIECGSGMDSPQSTVCIPDSEMSETSTSFTVELGRNEIEKKQALKRFQDFEKWMWKECFKSSVLCAMKYGKKKCTQVLGVCDFCHDTYLSVDNHCPYCHKTYDVSQIGLNFSEHMAHCERKLKVDPDRALCGSSFPLRIRLLKSLLALIEASTPMLFFHLGICLLPPVSVLPEALQPFWTNDYRKSWGMKLQSSSSVEDLLQILTLLENGMKRDYLSSDYETSSELLRSSDPSGCAAYGSLNTVTVPVLPWLPQTTAAVALRIIEFDASISYMLHQKLEAHKDRSTGNLIVKLPSKYAALKNTPDHETTGTPCEAGLFQEDNWVDVGIGSAGLGREQGIRGRGRGRTRGGRSQTRIIGSRSTSSKRGTARSSDRLGKVLSWKGRPRGRGGRKRGRRSVRSRQKAVKQAADFIPERKIPKETIRQQPTKYLGRDDWNGDETRFAEEAENASSSEYDDENENIPASGDEYDDMGVDDYAGGFNGKSDGILEGSDYIMDGNEDDDDAGNDDEDELGDLDVEEYINRDPDDGTESSSSDFSD</sequence>
<evidence type="ECO:0000259" key="8">
    <source>
        <dbReference type="PROSITE" id="PS50071"/>
    </source>
</evidence>
<evidence type="ECO:0000313" key="12">
    <source>
        <dbReference type="Proteomes" id="UP000657918"/>
    </source>
</evidence>
<dbReference type="Pfam" id="PF05066">
    <property type="entry name" value="HARE-HTH"/>
    <property type="match status" value="1"/>
</dbReference>
<dbReference type="EMBL" id="JADGMS010000017">
    <property type="protein sequence ID" value="KAF9663164.1"/>
    <property type="molecule type" value="Genomic_DNA"/>
</dbReference>
<dbReference type="InterPro" id="IPR028942">
    <property type="entry name" value="WHIM1_dom"/>
</dbReference>
<keyword evidence="6" id="KW-0175">Coiled coil</keyword>
<feature type="domain" description="Homeobox" evidence="8">
    <location>
        <begin position="1"/>
        <end position="53"/>
    </location>
</feature>
<accession>A0A835J7G7</accession>
<feature type="region of interest" description="Disordered" evidence="7">
    <location>
        <begin position="809"/>
        <end position="844"/>
    </location>
</feature>
<evidence type="ECO:0000256" key="2">
    <source>
        <dbReference type="ARBA" id="ARBA00023163"/>
    </source>
</evidence>
<reference evidence="11 12" key="1">
    <citation type="submission" date="2020-10" db="EMBL/GenBank/DDBJ databases">
        <title>Plant Genome Project.</title>
        <authorList>
            <person name="Zhang R.-G."/>
        </authorList>
    </citation>
    <scope>NUCLEOTIDE SEQUENCE [LARGE SCALE GENOMIC DNA]</scope>
    <source>
        <strain evidence="11">FAFU-HL-1</strain>
        <tissue evidence="11">Leaf</tissue>
    </source>
</reference>
<feature type="domain" description="HTH HARE-type" evidence="10">
    <location>
        <begin position="710"/>
        <end position="779"/>
    </location>
</feature>
<dbReference type="InterPro" id="IPR001356">
    <property type="entry name" value="HD"/>
</dbReference>
<feature type="compositionally biased region" description="Low complexity" evidence="7">
    <location>
        <begin position="1593"/>
        <end position="1613"/>
    </location>
</feature>
<evidence type="ECO:0000259" key="10">
    <source>
        <dbReference type="PROSITE" id="PS51913"/>
    </source>
</evidence>
<evidence type="ECO:0000256" key="1">
    <source>
        <dbReference type="ARBA" id="ARBA00004123"/>
    </source>
</evidence>
<dbReference type="InterPro" id="IPR018501">
    <property type="entry name" value="DDT_dom"/>
</dbReference>
<dbReference type="Pfam" id="PF15613">
    <property type="entry name" value="WSD"/>
    <property type="match status" value="1"/>
</dbReference>
<dbReference type="InterPro" id="IPR007759">
    <property type="entry name" value="Asxl_HARE-HTH"/>
</dbReference>
<dbReference type="SUPFAM" id="SSF46689">
    <property type="entry name" value="Homeodomain-like"/>
    <property type="match status" value="1"/>
</dbReference>
<dbReference type="GO" id="GO:0005634">
    <property type="term" value="C:nucleus"/>
    <property type="evidence" value="ECO:0007669"/>
    <property type="project" value="UniProtKB-SubCell"/>
</dbReference>
<feature type="region of interest" description="Disordered" evidence="7">
    <location>
        <begin position="53"/>
        <end position="96"/>
    </location>
</feature>
<organism evidence="11 12">
    <name type="scientific">Salix dunnii</name>
    <dbReference type="NCBI Taxonomy" id="1413687"/>
    <lineage>
        <taxon>Eukaryota</taxon>
        <taxon>Viridiplantae</taxon>
        <taxon>Streptophyta</taxon>
        <taxon>Embryophyta</taxon>
        <taxon>Tracheophyta</taxon>
        <taxon>Spermatophyta</taxon>
        <taxon>Magnoliopsida</taxon>
        <taxon>eudicotyledons</taxon>
        <taxon>Gunneridae</taxon>
        <taxon>Pentapetalae</taxon>
        <taxon>rosids</taxon>
        <taxon>fabids</taxon>
        <taxon>Malpighiales</taxon>
        <taxon>Salicaceae</taxon>
        <taxon>Saliceae</taxon>
        <taxon>Salix</taxon>
    </lineage>
</organism>